<evidence type="ECO:0000256" key="2">
    <source>
        <dbReference type="HAMAP-Rule" id="MF_00984"/>
    </source>
</evidence>
<dbReference type="InterPro" id="IPR000424">
    <property type="entry name" value="Primosome_PriB/ssb"/>
</dbReference>
<dbReference type="KEGG" id="din:Selin_1470"/>
<dbReference type="PANTHER" id="PTHR10302:SF27">
    <property type="entry name" value="SINGLE-STRANDED DNA-BINDING PROTEIN"/>
    <property type="match status" value="1"/>
</dbReference>
<dbReference type="CDD" id="cd04496">
    <property type="entry name" value="SSB_OBF"/>
    <property type="match status" value="1"/>
</dbReference>
<keyword evidence="1 2" id="KW-0238">DNA-binding</keyword>
<comment type="subunit">
    <text evidence="2">Homotetramer.</text>
</comment>
<dbReference type="HAMAP" id="MF_00984">
    <property type="entry name" value="SSB"/>
    <property type="match status" value="1"/>
</dbReference>
<evidence type="ECO:0000313" key="4">
    <source>
        <dbReference type="EMBL" id="ADU66204.1"/>
    </source>
</evidence>
<dbReference type="EMBL" id="CP002432">
    <property type="protein sequence ID" value="ADU66204.1"/>
    <property type="molecule type" value="Genomic_DNA"/>
</dbReference>
<dbReference type="eggNOG" id="COG0629">
    <property type="taxonomic scope" value="Bacteria"/>
</dbReference>
<dbReference type="PIRSF" id="PIRSF002070">
    <property type="entry name" value="SSB"/>
    <property type="match status" value="1"/>
</dbReference>
<evidence type="ECO:0000313" key="5">
    <source>
        <dbReference type="Proteomes" id="UP000002572"/>
    </source>
</evidence>
<reference evidence="4 5" key="1">
    <citation type="submission" date="2010-12" db="EMBL/GenBank/DDBJ databases">
        <title>Complete sequence of Desulfurispirillum indicum S5.</title>
        <authorList>
            <consortium name="US DOE Joint Genome Institute"/>
            <person name="Lucas S."/>
            <person name="Copeland A."/>
            <person name="Lapidus A."/>
            <person name="Cheng J.-F."/>
            <person name="Goodwin L."/>
            <person name="Pitluck S."/>
            <person name="Chertkov O."/>
            <person name="Held B."/>
            <person name="Detter J.C."/>
            <person name="Han C."/>
            <person name="Tapia R."/>
            <person name="Land M."/>
            <person name="Hauser L."/>
            <person name="Kyrpides N."/>
            <person name="Ivanova N."/>
            <person name="Mikhailova N."/>
            <person name="Haggblom M."/>
            <person name="Rauschenbach I."/>
            <person name="Bini E."/>
            <person name="Woyke T."/>
        </authorList>
    </citation>
    <scope>NUCLEOTIDE SEQUENCE [LARGE SCALE GENOMIC DNA]</scope>
    <source>
        <strain evidence="5">ATCC BAA-1389 / DSM 22839 / S5</strain>
    </source>
</reference>
<dbReference type="NCBIfam" id="TIGR00621">
    <property type="entry name" value="ssb"/>
    <property type="match status" value="1"/>
</dbReference>
<protein>
    <recommendedName>
        <fullName evidence="2 3">Single-stranded DNA-binding protein</fullName>
        <shortName evidence="2">SSB</shortName>
    </recommendedName>
</protein>
<dbReference type="GO" id="GO:0009295">
    <property type="term" value="C:nucleoid"/>
    <property type="evidence" value="ECO:0007669"/>
    <property type="project" value="TreeGrafter"/>
</dbReference>
<evidence type="ECO:0000256" key="1">
    <source>
        <dbReference type="ARBA" id="ARBA00023125"/>
    </source>
</evidence>
<dbReference type="Gene3D" id="2.40.50.140">
    <property type="entry name" value="Nucleic acid-binding proteins"/>
    <property type="match status" value="1"/>
</dbReference>
<keyword evidence="5" id="KW-1185">Reference proteome</keyword>
<dbReference type="InterPro" id="IPR012340">
    <property type="entry name" value="NA-bd_OB-fold"/>
</dbReference>
<dbReference type="PROSITE" id="PS50935">
    <property type="entry name" value="SSB"/>
    <property type="match status" value="1"/>
</dbReference>
<dbReference type="GO" id="GO:0006260">
    <property type="term" value="P:DNA replication"/>
    <property type="evidence" value="ECO:0007669"/>
    <property type="project" value="InterPro"/>
</dbReference>
<proteinExistence type="inferred from homology"/>
<dbReference type="FunCoup" id="E6W6W1">
    <property type="interactions" value="379"/>
</dbReference>
<gene>
    <name evidence="4" type="ordered locus">Selin_1470</name>
</gene>
<sequence>MKFNKVMLGGNLTRDPELRHTTENKPVVEFGLAINNPFNEEEVLFLDITAWGKAAENTAKFTKKGSSVFIEGRLKPNNWEDKETGQKRSKITVTAETVQFLDKKPAE</sequence>
<accession>E6W6W1</accession>
<dbReference type="SUPFAM" id="SSF50249">
    <property type="entry name" value="Nucleic acid-binding proteins"/>
    <property type="match status" value="1"/>
</dbReference>
<dbReference type="Proteomes" id="UP000002572">
    <property type="component" value="Chromosome"/>
</dbReference>
<dbReference type="HOGENOM" id="CLU_078758_6_0_0"/>
<dbReference type="GO" id="GO:0003697">
    <property type="term" value="F:single-stranded DNA binding"/>
    <property type="evidence" value="ECO:0007669"/>
    <property type="project" value="UniProtKB-UniRule"/>
</dbReference>
<dbReference type="InterPro" id="IPR011344">
    <property type="entry name" value="ssDNA-bd"/>
</dbReference>
<dbReference type="STRING" id="653733.Selin_1470"/>
<dbReference type="InParanoid" id="E6W6W1"/>
<evidence type="ECO:0000256" key="3">
    <source>
        <dbReference type="PIRNR" id="PIRNR002070"/>
    </source>
</evidence>
<dbReference type="OrthoDB" id="9809878at2"/>
<dbReference type="Pfam" id="PF00436">
    <property type="entry name" value="SSB"/>
    <property type="match status" value="1"/>
</dbReference>
<dbReference type="PANTHER" id="PTHR10302">
    <property type="entry name" value="SINGLE-STRANDED DNA-BINDING PROTEIN"/>
    <property type="match status" value="1"/>
</dbReference>
<organism evidence="4 5">
    <name type="scientific">Desulfurispirillum indicum (strain ATCC BAA-1389 / DSM 22839 / S5)</name>
    <dbReference type="NCBI Taxonomy" id="653733"/>
    <lineage>
        <taxon>Bacteria</taxon>
        <taxon>Pseudomonadati</taxon>
        <taxon>Chrysiogenota</taxon>
        <taxon>Chrysiogenia</taxon>
        <taxon>Chrysiogenales</taxon>
        <taxon>Chrysiogenaceae</taxon>
        <taxon>Desulfurispirillum</taxon>
    </lineage>
</organism>
<dbReference type="AlphaFoldDB" id="E6W6W1"/>
<dbReference type="RefSeq" id="WP_013506085.1">
    <property type="nucleotide sequence ID" value="NC_014836.1"/>
</dbReference>
<comment type="caution">
    <text evidence="2">Lacks conserved residue(s) required for the propagation of feature annotation.</text>
</comment>
<name>E6W6W1_DESIS</name>